<comment type="caution">
    <text evidence="1">The sequence shown here is derived from an EMBL/GenBank/DDBJ whole genome shotgun (WGS) entry which is preliminary data.</text>
</comment>
<dbReference type="EMBL" id="CAJVQC010009437">
    <property type="protein sequence ID" value="CAG8604588.1"/>
    <property type="molecule type" value="Genomic_DNA"/>
</dbReference>
<gene>
    <name evidence="1" type="ORF">RPERSI_LOCUS6052</name>
</gene>
<sequence length="154" mass="17972">MKSFGLINIILYLSTTQDNWEDIKLTIVGHRKFLEIEKKLNSNREAPWLKMTENLTMIEPKNDQEMLLHFDFDSTDISYTRDESFTNSSRKASREASLHSQSRLSPRLGSSPPRNKELTFINMNAQMKQVDEASAFVQIDSSFVQVWPTNLKWR</sequence>
<evidence type="ECO:0000313" key="1">
    <source>
        <dbReference type="EMBL" id="CAG8604588.1"/>
    </source>
</evidence>
<keyword evidence="2" id="KW-1185">Reference proteome</keyword>
<dbReference type="Proteomes" id="UP000789920">
    <property type="component" value="Unassembled WGS sequence"/>
</dbReference>
<evidence type="ECO:0000313" key="2">
    <source>
        <dbReference type="Proteomes" id="UP000789920"/>
    </source>
</evidence>
<proteinExistence type="predicted"/>
<reference evidence="1" key="1">
    <citation type="submission" date="2021-06" db="EMBL/GenBank/DDBJ databases">
        <authorList>
            <person name="Kallberg Y."/>
            <person name="Tangrot J."/>
            <person name="Rosling A."/>
        </authorList>
    </citation>
    <scope>NUCLEOTIDE SEQUENCE</scope>
    <source>
        <strain evidence="1">MA461A</strain>
    </source>
</reference>
<accession>A0ACA9MQY7</accession>
<organism evidence="1 2">
    <name type="scientific">Racocetra persica</name>
    <dbReference type="NCBI Taxonomy" id="160502"/>
    <lineage>
        <taxon>Eukaryota</taxon>
        <taxon>Fungi</taxon>
        <taxon>Fungi incertae sedis</taxon>
        <taxon>Mucoromycota</taxon>
        <taxon>Glomeromycotina</taxon>
        <taxon>Glomeromycetes</taxon>
        <taxon>Diversisporales</taxon>
        <taxon>Gigasporaceae</taxon>
        <taxon>Racocetra</taxon>
    </lineage>
</organism>
<protein>
    <submittedName>
        <fullName evidence="1">4793_t:CDS:1</fullName>
    </submittedName>
</protein>
<name>A0ACA9MQY7_9GLOM</name>